<dbReference type="PANTHER" id="PTHR42941">
    <property type="entry name" value="SLL1037 PROTEIN"/>
    <property type="match status" value="1"/>
</dbReference>
<dbReference type="InterPro" id="IPR011852">
    <property type="entry name" value="TRAP_TAXI"/>
</dbReference>
<dbReference type="SUPFAM" id="SSF53850">
    <property type="entry name" value="Periplasmic binding protein-like II"/>
    <property type="match status" value="1"/>
</dbReference>
<protein>
    <submittedName>
        <fullName evidence="2">TAXI family TRAP transporter solute-binding subunit</fullName>
    </submittedName>
</protein>
<dbReference type="PANTHER" id="PTHR42941:SF1">
    <property type="entry name" value="SLL1037 PROTEIN"/>
    <property type="match status" value="1"/>
</dbReference>
<comment type="caution">
    <text evidence="2">The sequence shown here is derived from an EMBL/GenBank/DDBJ whole genome shotgun (WGS) entry which is preliminary data.</text>
</comment>
<gene>
    <name evidence="2" type="ORF">M0H32_04110</name>
</gene>
<evidence type="ECO:0000313" key="3">
    <source>
        <dbReference type="Proteomes" id="UP001431221"/>
    </source>
</evidence>
<name>A0ABT0GR46_9HYPH</name>
<evidence type="ECO:0000313" key="2">
    <source>
        <dbReference type="EMBL" id="MCK7611335.1"/>
    </source>
</evidence>
<dbReference type="RefSeq" id="WP_248151020.1">
    <property type="nucleotide sequence ID" value="NZ_JALNMJ010000002.1"/>
</dbReference>
<evidence type="ECO:0000256" key="1">
    <source>
        <dbReference type="SAM" id="SignalP"/>
    </source>
</evidence>
<dbReference type="Gene3D" id="3.40.190.10">
    <property type="entry name" value="Periplasmic binding protein-like II"/>
    <property type="match status" value="2"/>
</dbReference>
<organism evidence="2 3">
    <name type="scientific">Roseibium sediminicola</name>
    <dbReference type="NCBI Taxonomy" id="2933272"/>
    <lineage>
        <taxon>Bacteria</taxon>
        <taxon>Pseudomonadati</taxon>
        <taxon>Pseudomonadota</taxon>
        <taxon>Alphaproteobacteria</taxon>
        <taxon>Hyphomicrobiales</taxon>
        <taxon>Stappiaceae</taxon>
        <taxon>Roseibium</taxon>
    </lineage>
</organism>
<keyword evidence="1" id="KW-0732">Signal</keyword>
<keyword evidence="3" id="KW-1185">Reference proteome</keyword>
<dbReference type="NCBIfam" id="TIGR02122">
    <property type="entry name" value="TRAP_TAXI"/>
    <property type="match status" value="1"/>
</dbReference>
<sequence>MAEPLRLRATMPRRFFRKALIPALALAISLAIPMQAFGADQHFVTIGTGGVTGVYYPSGGATCKIVNRSRAEHGVRCSVETTFGSIDNIEKIRQGEIDFGYVQSDWQSHAYHGTSVFEPAGPFEDLRAVFSLHTEVATIVVREDSEFRTFADLKHARINVGAKGSGSAASWRTLISRLGWTEADQTGLSDLRTSELAEALCTGTVDAFFVLIGHPAALIEETQADCNIRLIGIDGEAVDSLLDEAPYYIAAEIPAGFYGLKQPVPSFGVVATFVTSAKMPDEIVSTMVKALSDHFDSFRLLHPALNNLKLSDMVAADMAAPLHPGALTFYRDQGLLPAPGEDTK</sequence>
<accession>A0ABT0GR46</accession>
<dbReference type="EMBL" id="JALNMJ010000002">
    <property type="protein sequence ID" value="MCK7611335.1"/>
    <property type="molecule type" value="Genomic_DNA"/>
</dbReference>
<dbReference type="Pfam" id="PF16868">
    <property type="entry name" value="NMT1_3"/>
    <property type="match status" value="1"/>
</dbReference>
<reference evidence="2" key="1">
    <citation type="submission" date="2022-04" db="EMBL/GenBank/DDBJ databases">
        <title>Roseibium sp. CAU 1639 isolated from mud.</title>
        <authorList>
            <person name="Kim W."/>
        </authorList>
    </citation>
    <scope>NUCLEOTIDE SEQUENCE</scope>
    <source>
        <strain evidence="2">CAU 1639</strain>
    </source>
</reference>
<proteinExistence type="predicted"/>
<feature type="signal peptide" evidence="1">
    <location>
        <begin position="1"/>
        <end position="38"/>
    </location>
</feature>
<dbReference type="Proteomes" id="UP001431221">
    <property type="component" value="Unassembled WGS sequence"/>
</dbReference>
<feature type="chain" id="PRO_5046388004" evidence="1">
    <location>
        <begin position="39"/>
        <end position="344"/>
    </location>
</feature>
<dbReference type="CDD" id="cd13568">
    <property type="entry name" value="PBP2_TAXI_TRAP_like_3"/>
    <property type="match status" value="1"/>
</dbReference>